<dbReference type="Proteomes" id="UP001189429">
    <property type="component" value="Unassembled WGS sequence"/>
</dbReference>
<proteinExistence type="predicted"/>
<evidence type="ECO:0000256" key="1">
    <source>
        <dbReference type="SAM" id="MobiDB-lite"/>
    </source>
</evidence>
<organism evidence="2 3">
    <name type="scientific">Prorocentrum cordatum</name>
    <dbReference type="NCBI Taxonomy" id="2364126"/>
    <lineage>
        <taxon>Eukaryota</taxon>
        <taxon>Sar</taxon>
        <taxon>Alveolata</taxon>
        <taxon>Dinophyceae</taxon>
        <taxon>Prorocentrales</taxon>
        <taxon>Prorocentraceae</taxon>
        <taxon>Prorocentrum</taxon>
    </lineage>
</organism>
<evidence type="ECO:0000313" key="2">
    <source>
        <dbReference type="EMBL" id="CAK0794239.1"/>
    </source>
</evidence>
<sequence length="372" mass="40010">MLYRRSRRRLRDIQASCQALLKLDRARSSLRVSGSEEAIRSVRRHLENLSGPCKPLAPAVWAELMRTRTLRHSSRATIAHIQERSGCRIHIERGKQEARLFGPKEGIAVADRLLDEFAETCVEEAVSAGGPAGALSVDTLQALAHAFGVTLRVEHQDVVVLGVKASVTEACRELRAFVSDPDGYSVESLPKVPESDSEEHAADEAQLARAKDACSRAGAVPPTRTSVATKKPKSPVEQPAAPRASSKRDAPAVQTCQRHICPTCGSGRFCAGCGVQIWQVSFLNFMQPAQGMVAAGMPVQPSCEVPARAVAGMAMPFEQRKSSEQDSQMQFSWVPVQQPQMFCASPGGAQAQGQMGIACMVPAGVVPAWCGC</sequence>
<gene>
    <name evidence="2" type="ORF">PCOR1329_LOCUS4302</name>
</gene>
<keyword evidence="3" id="KW-1185">Reference proteome</keyword>
<accession>A0ABN9PME1</accession>
<reference evidence="2" key="1">
    <citation type="submission" date="2023-10" db="EMBL/GenBank/DDBJ databases">
        <authorList>
            <person name="Chen Y."/>
            <person name="Shah S."/>
            <person name="Dougan E. K."/>
            <person name="Thang M."/>
            <person name="Chan C."/>
        </authorList>
    </citation>
    <scope>NUCLEOTIDE SEQUENCE [LARGE SCALE GENOMIC DNA]</scope>
</reference>
<name>A0ABN9PME1_9DINO</name>
<dbReference type="EMBL" id="CAUYUJ010001113">
    <property type="protein sequence ID" value="CAK0794239.1"/>
    <property type="molecule type" value="Genomic_DNA"/>
</dbReference>
<protein>
    <submittedName>
        <fullName evidence="2">Uncharacterized protein</fullName>
    </submittedName>
</protein>
<comment type="caution">
    <text evidence="2">The sequence shown here is derived from an EMBL/GenBank/DDBJ whole genome shotgun (WGS) entry which is preliminary data.</text>
</comment>
<evidence type="ECO:0000313" key="3">
    <source>
        <dbReference type="Proteomes" id="UP001189429"/>
    </source>
</evidence>
<feature type="region of interest" description="Disordered" evidence="1">
    <location>
        <begin position="185"/>
        <end position="204"/>
    </location>
</feature>
<feature type="region of interest" description="Disordered" evidence="1">
    <location>
        <begin position="212"/>
        <end position="249"/>
    </location>
</feature>